<dbReference type="PANTHER" id="PTHR43685:SF2">
    <property type="entry name" value="GLYCOSYLTRANSFERASE 2-LIKE DOMAIN-CONTAINING PROTEIN"/>
    <property type="match status" value="1"/>
</dbReference>
<dbReference type="Pfam" id="PF00535">
    <property type="entry name" value="Glycos_transf_2"/>
    <property type="match status" value="1"/>
</dbReference>
<feature type="region of interest" description="Disordered" evidence="1">
    <location>
        <begin position="1"/>
        <end position="31"/>
    </location>
</feature>
<dbReference type="InterPro" id="IPR029044">
    <property type="entry name" value="Nucleotide-diphossugar_trans"/>
</dbReference>
<dbReference type="KEGG" id="kbs:EPA93_28015"/>
<dbReference type="SUPFAM" id="SSF53756">
    <property type="entry name" value="UDP-Glycosyltransferase/glycogen phosphorylase"/>
    <property type="match status" value="1"/>
</dbReference>
<keyword evidence="3" id="KW-0808">Transferase</keyword>
<dbReference type="SUPFAM" id="SSF53448">
    <property type="entry name" value="Nucleotide-diphospho-sugar transferases"/>
    <property type="match status" value="1"/>
</dbReference>
<dbReference type="OrthoDB" id="9813495at2"/>
<proteinExistence type="predicted"/>
<feature type="domain" description="Glycosyltransferase 2-like" evidence="2">
    <location>
        <begin position="37"/>
        <end position="177"/>
    </location>
</feature>
<organism evidence="3 4">
    <name type="scientific">Ktedonosporobacter rubrisoli</name>
    <dbReference type="NCBI Taxonomy" id="2509675"/>
    <lineage>
        <taxon>Bacteria</taxon>
        <taxon>Bacillati</taxon>
        <taxon>Chloroflexota</taxon>
        <taxon>Ktedonobacteria</taxon>
        <taxon>Ktedonobacterales</taxon>
        <taxon>Ktedonosporobacteraceae</taxon>
        <taxon>Ktedonosporobacter</taxon>
    </lineage>
</organism>
<evidence type="ECO:0000313" key="4">
    <source>
        <dbReference type="Proteomes" id="UP000290365"/>
    </source>
</evidence>
<dbReference type="InterPro" id="IPR001173">
    <property type="entry name" value="Glyco_trans_2-like"/>
</dbReference>
<evidence type="ECO:0000313" key="3">
    <source>
        <dbReference type="EMBL" id="QBD79616.1"/>
    </source>
</evidence>
<dbReference type="AlphaFoldDB" id="A0A4P6JX68"/>
<dbReference type="CDD" id="cd00761">
    <property type="entry name" value="Glyco_tranf_GTA_type"/>
    <property type="match status" value="1"/>
</dbReference>
<dbReference type="GO" id="GO:0016740">
    <property type="term" value="F:transferase activity"/>
    <property type="evidence" value="ECO:0007669"/>
    <property type="project" value="UniProtKB-KW"/>
</dbReference>
<dbReference type="RefSeq" id="WP_129890682.1">
    <property type="nucleotide sequence ID" value="NZ_CP035758.1"/>
</dbReference>
<dbReference type="PANTHER" id="PTHR43685">
    <property type="entry name" value="GLYCOSYLTRANSFERASE"/>
    <property type="match status" value="1"/>
</dbReference>
<dbReference type="Gene3D" id="3.90.550.10">
    <property type="entry name" value="Spore Coat Polysaccharide Biosynthesis Protein SpsA, Chain A"/>
    <property type="match status" value="1"/>
</dbReference>
<evidence type="ECO:0000256" key="1">
    <source>
        <dbReference type="SAM" id="MobiDB-lite"/>
    </source>
</evidence>
<feature type="compositionally biased region" description="Polar residues" evidence="1">
    <location>
        <begin position="10"/>
        <end position="31"/>
    </location>
</feature>
<name>A0A4P6JX68_KTERU</name>
<gene>
    <name evidence="3" type="ORF">EPA93_28015</name>
</gene>
<keyword evidence="4" id="KW-1185">Reference proteome</keyword>
<protein>
    <submittedName>
        <fullName evidence="3">Glycosyltransferase</fullName>
    </submittedName>
</protein>
<dbReference type="Gene3D" id="3.40.50.2000">
    <property type="entry name" value="Glycogen Phosphorylase B"/>
    <property type="match status" value="1"/>
</dbReference>
<dbReference type="InterPro" id="IPR050834">
    <property type="entry name" value="Glycosyltransf_2"/>
</dbReference>
<accession>A0A4P6JX68</accession>
<dbReference type="Proteomes" id="UP000290365">
    <property type="component" value="Chromosome"/>
</dbReference>
<sequence>MPIERHAMTIQPQTSIANQEHTHTQGGEDQQANPRFSVILCTYNRRNLVLSMLASLRRQTLAYEQFEVIVIDNGSTDGTVSTVYSYVNAGQPRKRRLEQAWNVQCLVEPYRGLTHARNRGLQAAQGDIAVFLDDDALADPFYLEHLLNAYEETGADAIGGCVELRWEAPRPYWLTDSLLGMLGYFVPLSSRAPLPEGLNFGSSNFSVKLAVLRKVGLFPTLPAHSALTPAELQVTDLCRRLRQHGYRLWYEPRALVHHRVHAARLQQAFFCARAYRYGRAEVVLEYMRSIEEQVEAPRSTLQMLSALLRECYELAHIALVHRPLLFLASKPTDERLLAAIAQARCWGRVLQQMKLLEHAPVLTSHPAVLLVLSEPKEASLFVRKLREQNILCVTCVASLSLAWIWRHRAYEGQSIGIIHFYRPGAYNLNHWQRQLLCFLLSLAQKLGLRVVTTDAGGWWQNDRSLRFFSRRAFERKLEACSDIILTYTRQPERIYPDKKILSHVRCLPHPGFLGHYPQPVAREEAHKQLGLPQGNGFVYLCFADLHTERELVHLIEAFFDVGMHYPDRLPQLLLIGAPRDKELPLSITKRAAINPAIHLFMQPEKQDLPLYLGAAQAVVIPHFAQSSAGVLETAMLALSHELSVIVPDLPRFHGMLPPHASILYDATSRKALVQAMLKVQKLKYNLTEKGIAALEAESSWRKYALRLQKIYKQLLKY</sequence>
<reference evidence="3 4" key="1">
    <citation type="submission" date="2019-01" db="EMBL/GenBank/DDBJ databases">
        <title>Ktedonosporobacter rubrisoli SCAWS-G2.</title>
        <authorList>
            <person name="Huang Y."/>
            <person name="Yan B."/>
        </authorList>
    </citation>
    <scope>NUCLEOTIDE SEQUENCE [LARGE SCALE GENOMIC DNA]</scope>
    <source>
        <strain evidence="3 4">SCAWS-G2</strain>
    </source>
</reference>
<evidence type="ECO:0000259" key="2">
    <source>
        <dbReference type="Pfam" id="PF00535"/>
    </source>
</evidence>
<dbReference type="EMBL" id="CP035758">
    <property type="protein sequence ID" value="QBD79616.1"/>
    <property type="molecule type" value="Genomic_DNA"/>
</dbReference>